<dbReference type="GO" id="GO:0008237">
    <property type="term" value="F:metallopeptidase activity"/>
    <property type="evidence" value="ECO:0007669"/>
    <property type="project" value="UniProtKB-KW"/>
</dbReference>
<dbReference type="EMBL" id="CP002278">
    <property type="protein sequence ID" value="ADP76845.1"/>
    <property type="molecule type" value="Genomic_DNA"/>
</dbReference>
<organism evidence="7 8">
    <name type="scientific">Methanothermus fervidus (strain ATCC 43054 / DSM 2088 / JCM 10308 / V24 S)</name>
    <dbReference type="NCBI Taxonomy" id="523846"/>
    <lineage>
        <taxon>Archaea</taxon>
        <taxon>Methanobacteriati</taxon>
        <taxon>Methanobacteriota</taxon>
        <taxon>Methanomada group</taxon>
        <taxon>Methanobacteria</taxon>
        <taxon>Methanobacteriales</taxon>
        <taxon>Methanothermaceae</taxon>
        <taxon>Methanothermus</taxon>
    </lineage>
</organism>
<evidence type="ECO:0000259" key="6">
    <source>
        <dbReference type="Pfam" id="PF14464"/>
    </source>
</evidence>
<keyword evidence="1" id="KW-0645">Protease</keyword>
<dbReference type="OrthoDB" id="4612at2157"/>
<evidence type="ECO:0000256" key="4">
    <source>
        <dbReference type="ARBA" id="ARBA00022833"/>
    </source>
</evidence>
<gene>
    <name evidence="7" type="ordered locus">Mfer_0041</name>
</gene>
<evidence type="ECO:0000256" key="3">
    <source>
        <dbReference type="ARBA" id="ARBA00022801"/>
    </source>
</evidence>
<dbReference type="HOGENOM" id="CLU_116578_1_0_2"/>
<reference evidence="7 8" key="1">
    <citation type="journal article" date="2010" name="Stand. Genomic Sci.">
        <title>Complete genome sequence of Methanothermus fervidus type strain (V24S).</title>
        <authorList>
            <person name="Anderson I."/>
            <person name="Djao O.D."/>
            <person name="Misra M."/>
            <person name="Chertkov O."/>
            <person name="Nolan M."/>
            <person name="Lucas S."/>
            <person name="Lapidus A."/>
            <person name="Del Rio T.G."/>
            <person name="Tice H."/>
            <person name="Cheng J.F."/>
            <person name="Tapia R."/>
            <person name="Han C."/>
            <person name="Goodwin L."/>
            <person name="Pitluck S."/>
            <person name="Liolios K."/>
            <person name="Ivanova N."/>
            <person name="Mavromatis K."/>
            <person name="Mikhailova N."/>
            <person name="Pati A."/>
            <person name="Brambilla E."/>
            <person name="Chen A."/>
            <person name="Palaniappan K."/>
            <person name="Land M."/>
            <person name="Hauser L."/>
            <person name="Chang Y.J."/>
            <person name="Jeffries C.D."/>
            <person name="Sikorski J."/>
            <person name="Spring S."/>
            <person name="Rohde M."/>
            <person name="Eichinger K."/>
            <person name="Huber H."/>
            <person name="Wirth R."/>
            <person name="Goker M."/>
            <person name="Detter J.C."/>
            <person name="Woyke T."/>
            <person name="Bristow J."/>
            <person name="Eisen J.A."/>
            <person name="Markowitz V."/>
            <person name="Hugenholtz P."/>
            <person name="Klenk H.P."/>
            <person name="Kyrpides N.C."/>
        </authorList>
    </citation>
    <scope>NUCLEOTIDE SEQUENCE [LARGE SCALE GENOMIC DNA]</scope>
    <source>
        <strain evidence="8">ATCC 43054 / DSM 2088 / JCM 10308 / V24 S</strain>
    </source>
</reference>
<dbReference type="Gene3D" id="3.40.140.10">
    <property type="entry name" value="Cytidine Deaminase, domain 2"/>
    <property type="match status" value="1"/>
</dbReference>
<keyword evidence="2" id="KW-0479">Metal-binding</keyword>
<dbReference type="InterPro" id="IPR028090">
    <property type="entry name" value="JAB_dom_prok"/>
</dbReference>
<proteinExistence type="predicted"/>
<keyword evidence="5" id="KW-0482">Metalloprotease</keyword>
<dbReference type="GO" id="GO:0006508">
    <property type="term" value="P:proteolysis"/>
    <property type="evidence" value="ECO:0007669"/>
    <property type="project" value="UniProtKB-KW"/>
</dbReference>
<evidence type="ECO:0000256" key="1">
    <source>
        <dbReference type="ARBA" id="ARBA00022670"/>
    </source>
</evidence>
<evidence type="ECO:0000256" key="5">
    <source>
        <dbReference type="ARBA" id="ARBA00023049"/>
    </source>
</evidence>
<dbReference type="SUPFAM" id="SSF102712">
    <property type="entry name" value="JAB1/MPN domain"/>
    <property type="match status" value="1"/>
</dbReference>
<evidence type="ECO:0000313" key="7">
    <source>
        <dbReference type="EMBL" id="ADP76845.1"/>
    </source>
</evidence>
<evidence type="ECO:0000313" key="8">
    <source>
        <dbReference type="Proteomes" id="UP000002315"/>
    </source>
</evidence>
<dbReference type="Pfam" id="PF14464">
    <property type="entry name" value="Prok-JAB"/>
    <property type="match status" value="1"/>
</dbReference>
<keyword evidence="4" id="KW-0862">Zinc</keyword>
<dbReference type="Proteomes" id="UP000002315">
    <property type="component" value="Chromosome"/>
</dbReference>
<protein>
    <submittedName>
        <fullName evidence="7">Mov34/MPN/PAD-1 family protein</fullName>
    </submittedName>
</protein>
<sequence>MINRLLRFLFGDKKEIMEIQVNKEVINEILKNSKNAHPREFAALLQGKIENQILKITGLFIIPGSSSEEGANLWTFTIPPFLKIYGSVHSHPTTDNRPSRADLEFFSKNGIFHMIVAYPYTPESIAGYDMHGREIIFKIV</sequence>
<dbReference type="AlphaFoldDB" id="E3GWN1"/>
<accession>E3GWN1</accession>
<dbReference type="KEGG" id="mfv:Mfer_0041"/>
<dbReference type="STRING" id="523846.Mfer_0041"/>
<name>E3GWN1_METFV</name>
<evidence type="ECO:0000256" key="2">
    <source>
        <dbReference type="ARBA" id="ARBA00022723"/>
    </source>
</evidence>
<keyword evidence="3" id="KW-0378">Hydrolase</keyword>
<feature type="domain" description="JAB" evidence="6">
    <location>
        <begin position="23"/>
        <end position="118"/>
    </location>
</feature>
<dbReference type="GO" id="GO:0046872">
    <property type="term" value="F:metal ion binding"/>
    <property type="evidence" value="ECO:0007669"/>
    <property type="project" value="UniProtKB-KW"/>
</dbReference>
<keyword evidence="8" id="KW-1185">Reference proteome</keyword>